<proteinExistence type="predicted"/>
<evidence type="ECO:0000313" key="2">
    <source>
        <dbReference type="Proteomes" id="UP001163223"/>
    </source>
</evidence>
<dbReference type="EMBL" id="CP113520">
    <property type="protein sequence ID" value="WAJ27916.1"/>
    <property type="molecule type" value="Genomic_DNA"/>
</dbReference>
<dbReference type="Proteomes" id="UP001163223">
    <property type="component" value="Chromosome"/>
</dbReference>
<accession>A0ACD4NMR9</accession>
<keyword evidence="2" id="KW-1185">Reference proteome</keyword>
<reference evidence="1" key="1">
    <citation type="submission" date="2022-11" db="EMBL/GenBank/DDBJ databases">
        <title>beta-Carotene-producing bacterium, Jeongeuplla avenae sp. nov., alleviates the salt stress of Arabidopsis seedlings.</title>
        <authorList>
            <person name="Jiang L."/>
            <person name="Lee J."/>
        </authorList>
    </citation>
    <scope>NUCLEOTIDE SEQUENCE</scope>
    <source>
        <strain evidence="1">DY_R2A_6</strain>
    </source>
</reference>
<evidence type="ECO:0000313" key="1">
    <source>
        <dbReference type="EMBL" id="WAJ27916.1"/>
    </source>
</evidence>
<gene>
    <name evidence="1" type="ORF">OXU80_24250</name>
</gene>
<protein>
    <submittedName>
        <fullName evidence="1">Uncharacterized protein</fullName>
    </submittedName>
</protein>
<sequence>MGKLLRLFGIADKNVDRFGYWEPALRWLWALAGGSAVMSALGAFWEAVSSQGWAAVLIFGIFSACGLALVVAAAAFLFAMAYRKMKPVTGGPSSPPGGTLAPVTVKSGLMGVATGKISDPPDLVGDRLHVGLVRVDTRDLLDRRELEFYIHSFNGSGASILVREVTGRIEVNVGSNPTKLTTTIMSAWLVDNPSLNKIEPYKAFYLSARCRVGEDIVAAFEELHGDNSISFILEELDISVQSIRFPDQKVRLPLWDGVTVSRADNFLYSNQIVMLRPVAIKPRAS</sequence>
<organism evidence="1 2">
    <name type="scientific">Antarcticirhabdus aurantiaca</name>
    <dbReference type="NCBI Taxonomy" id="2606717"/>
    <lineage>
        <taxon>Bacteria</taxon>
        <taxon>Pseudomonadati</taxon>
        <taxon>Pseudomonadota</taxon>
        <taxon>Alphaproteobacteria</taxon>
        <taxon>Hyphomicrobiales</taxon>
        <taxon>Aurantimonadaceae</taxon>
        <taxon>Antarcticirhabdus</taxon>
    </lineage>
</organism>
<name>A0ACD4NMR9_9HYPH</name>